<sequence>MIHATNQIGDAPRAEHEVPAAVLAVPGAFMRPAASFNLFTTSIFKSLSIPPAAVQPPPAADAAAEPSSSLHPPVLALTLFPPFR</sequence>
<gene>
    <name evidence="1" type="ORF">NSJP_1122</name>
</gene>
<dbReference type="Proteomes" id="UP000192042">
    <property type="component" value="Chromosome I"/>
</dbReference>
<name>A0A1W1I2S0_9BACT</name>
<dbReference type="EMBL" id="LT828648">
    <property type="protein sequence ID" value="SLM47294.1"/>
    <property type="molecule type" value="Genomic_DNA"/>
</dbReference>
<proteinExistence type="predicted"/>
<dbReference type="RefSeq" id="WP_080885853.1">
    <property type="nucleotide sequence ID" value="NZ_LT828648.1"/>
</dbReference>
<evidence type="ECO:0000313" key="2">
    <source>
        <dbReference type="Proteomes" id="UP000192042"/>
    </source>
</evidence>
<keyword evidence="2" id="KW-1185">Reference proteome</keyword>
<evidence type="ECO:0000313" key="1">
    <source>
        <dbReference type="EMBL" id="SLM47294.1"/>
    </source>
</evidence>
<protein>
    <submittedName>
        <fullName evidence="1">Uncharacterized protein</fullName>
    </submittedName>
</protein>
<accession>A0A1W1I2S0</accession>
<dbReference type="AlphaFoldDB" id="A0A1W1I2S0"/>
<dbReference type="KEGG" id="nja:NSJP_1122"/>
<reference evidence="1 2" key="1">
    <citation type="submission" date="2017-03" db="EMBL/GenBank/DDBJ databases">
        <authorList>
            <person name="Afonso C.L."/>
            <person name="Miller P.J."/>
            <person name="Scott M.A."/>
            <person name="Spackman E."/>
            <person name="Goraichik I."/>
            <person name="Dimitrov K.M."/>
            <person name="Suarez D.L."/>
            <person name="Swayne D.E."/>
        </authorList>
    </citation>
    <scope>NUCLEOTIDE SEQUENCE [LARGE SCALE GENOMIC DNA]</scope>
    <source>
        <strain evidence="1">Genome sequencing of Nitrospira japonica strain NJ11</strain>
    </source>
</reference>
<organism evidence="1 2">
    <name type="scientific">Nitrospira japonica</name>
    <dbReference type="NCBI Taxonomy" id="1325564"/>
    <lineage>
        <taxon>Bacteria</taxon>
        <taxon>Pseudomonadati</taxon>
        <taxon>Nitrospirota</taxon>
        <taxon>Nitrospiria</taxon>
        <taxon>Nitrospirales</taxon>
        <taxon>Nitrospiraceae</taxon>
        <taxon>Nitrospira</taxon>
    </lineage>
</organism>
<dbReference type="STRING" id="1325564.NSJP_1122"/>